<dbReference type="EMBL" id="CAJVRM010000058">
    <property type="protein sequence ID" value="CAG8972983.1"/>
    <property type="molecule type" value="Genomic_DNA"/>
</dbReference>
<accession>A0A9N9LF88</accession>
<evidence type="ECO:0000313" key="2">
    <source>
        <dbReference type="Proteomes" id="UP000701801"/>
    </source>
</evidence>
<keyword evidence="2" id="KW-1185">Reference proteome</keyword>
<dbReference type="AlphaFoldDB" id="A0A9N9LF88"/>
<comment type="caution">
    <text evidence="1">The sequence shown here is derived from an EMBL/GenBank/DDBJ whole genome shotgun (WGS) entry which is preliminary data.</text>
</comment>
<name>A0A9N9LF88_9HELO</name>
<organism evidence="1 2">
    <name type="scientific">Hymenoscyphus albidus</name>
    <dbReference type="NCBI Taxonomy" id="595503"/>
    <lineage>
        <taxon>Eukaryota</taxon>
        <taxon>Fungi</taxon>
        <taxon>Dikarya</taxon>
        <taxon>Ascomycota</taxon>
        <taxon>Pezizomycotina</taxon>
        <taxon>Leotiomycetes</taxon>
        <taxon>Helotiales</taxon>
        <taxon>Helotiaceae</taxon>
        <taxon>Hymenoscyphus</taxon>
    </lineage>
</organism>
<reference evidence="1" key="1">
    <citation type="submission" date="2021-07" db="EMBL/GenBank/DDBJ databases">
        <authorList>
            <person name="Durling M."/>
        </authorList>
    </citation>
    <scope>NUCLEOTIDE SEQUENCE</scope>
</reference>
<proteinExistence type="predicted"/>
<dbReference type="OrthoDB" id="10347066at2759"/>
<protein>
    <submittedName>
        <fullName evidence="1">Uncharacterized protein</fullName>
    </submittedName>
</protein>
<evidence type="ECO:0000313" key="1">
    <source>
        <dbReference type="EMBL" id="CAG8972983.1"/>
    </source>
</evidence>
<dbReference type="Proteomes" id="UP000701801">
    <property type="component" value="Unassembled WGS sequence"/>
</dbReference>
<gene>
    <name evidence="1" type="ORF">HYALB_00008343</name>
</gene>
<sequence>MAQIEVFAIQIRSESMICRGIVVGMVFLVEVVEVGLHIAEVEVILAHPVVDEIGNLVPALRVSPVDPRVEAASDEHVTMYELVEEGGQ</sequence>